<dbReference type="PANTHER" id="PTHR28594">
    <property type="entry name" value="ATR-INTERACTING PROTEIN"/>
    <property type="match status" value="1"/>
</dbReference>
<dbReference type="Proteomes" id="UP000812440">
    <property type="component" value="Chromosome 4"/>
</dbReference>
<keyword evidence="4" id="KW-1185">Reference proteome</keyword>
<organism evidence="3 4">
    <name type="scientific">Hymenochirus boettgeri</name>
    <name type="common">Congo dwarf clawed frog</name>
    <dbReference type="NCBI Taxonomy" id="247094"/>
    <lineage>
        <taxon>Eukaryota</taxon>
        <taxon>Metazoa</taxon>
        <taxon>Chordata</taxon>
        <taxon>Craniata</taxon>
        <taxon>Vertebrata</taxon>
        <taxon>Euteleostomi</taxon>
        <taxon>Amphibia</taxon>
        <taxon>Batrachia</taxon>
        <taxon>Anura</taxon>
        <taxon>Pipoidea</taxon>
        <taxon>Pipidae</taxon>
        <taxon>Pipinae</taxon>
        <taxon>Hymenochirus</taxon>
    </lineage>
</organism>
<dbReference type="GO" id="GO:0000077">
    <property type="term" value="P:DNA damage checkpoint signaling"/>
    <property type="evidence" value="ECO:0007669"/>
    <property type="project" value="InterPro"/>
</dbReference>
<evidence type="ECO:0000256" key="1">
    <source>
        <dbReference type="SAM" id="Coils"/>
    </source>
</evidence>
<evidence type="ECO:0000256" key="2">
    <source>
        <dbReference type="SAM" id="MobiDB-lite"/>
    </source>
</evidence>
<sequence>MSVNPLFVNKKRENSILYKKEQAHGHSSVRTPQAFQGSSYDRSSCPPPKRHRSSSILDHKDTEDPFSDNEDFTADDLEEIDILASQAYTPEPDSTNSHKNDRQGKILASNNSAFTSNATKLPSLANRQENLFLDSNKEKIDLGLDVLQIQHKELKQKLNELQEEILVKNGEIKVLRDALRLAESNLEQQKISHVLLEKEKSQIHSEKERDLSKKMQSLQSELEFKDAEMNELRVKLLSCDRSKIAVTSVSPKKSPSSCTKSETCPSPNRARSSFPTKESFNAEMTIRQPTFMSPHTTLTPVKTTENEASSSLVKTFSSSFYAQRKSSQGSVLLNALMQQPIHPGSLGLCHLLSSSPEFTPGSPVRSAHTVSTTGISGAGVVSAPQRNVLRDAQKLALTALNSIAMGEDLLWKNENQNPSGLLCRNKMDQIAGAVHMLPLVEYHITAYCNAQQALEKSGAGPSENQSISSSSTVQSLVTVEDILAPLVEPVLASLRILYHLVFYSMEVVSTLLTYTTPFSDKEQESRTSRSTESGCDYQTGSVLNLHPLFNKLVQLMCFTATKCQKDAMRHQTLRVLVKLAENAPIELLSSFQSLLTKPALILCLAPESPISVGHMTVRLLAMLTDHQLLFSLLCSSSENCMLLAMYTYVTSRSDKCAPESQWLQLEHEVVRLLTKIPIIGCDPFIKTSNAVCQCNREVVKAVILMLHQEWLGLHRSSLDTLTAAESKVVQFLRDAVLLLHCLSQKDKNFSEHCLEVLHQYDQALSGIRAVFRKAQVLKESEEFALDELCPPEVETEENMDCT</sequence>
<evidence type="ECO:0000313" key="3">
    <source>
        <dbReference type="EMBL" id="KAG8436255.1"/>
    </source>
</evidence>
<gene>
    <name evidence="3" type="ORF">GDO86_007380</name>
</gene>
<dbReference type="AlphaFoldDB" id="A0A8T2ITH8"/>
<name>A0A8T2ITH8_9PIPI</name>
<evidence type="ECO:0000313" key="4">
    <source>
        <dbReference type="Proteomes" id="UP000812440"/>
    </source>
</evidence>
<dbReference type="EMBL" id="JAACNH010000007">
    <property type="protein sequence ID" value="KAG8436255.1"/>
    <property type="molecule type" value="Genomic_DNA"/>
</dbReference>
<feature type="region of interest" description="Disordered" evidence="2">
    <location>
        <begin position="19"/>
        <end position="71"/>
    </location>
</feature>
<keyword evidence="1" id="KW-0175">Coiled coil</keyword>
<feature type="compositionally biased region" description="Polar residues" evidence="2">
    <location>
        <begin position="28"/>
        <end position="42"/>
    </location>
</feature>
<reference evidence="3" key="1">
    <citation type="thesis" date="2020" institute="ProQuest LLC" country="789 East Eisenhower Parkway, Ann Arbor, MI, USA">
        <title>Comparative Genomics and Chromosome Evolution.</title>
        <authorList>
            <person name="Mudd A.B."/>
        </authorList>
    </citation>
    <scope>NUCLEOTIDE SEQUENCE</scope>
    <source>
        <strain evidence="3">Female2</strain>
        <tissue evidence="3">Blood</tissue>
    </source>
</reference>
<feature type="coiled-coil region" evidence="1">
    <location>
        <begin position="144"/>
        <end position="235"/>
    </location>
</feature>
<dbReference type="PANTHER" id="PTHR28594:SF1">
    <property type="entry name" value="ATR-INTERACTING PROTEIN"/>
    <property type="match status" value="1"/>
</dbReference>
<dbReference type="OrthoDB" id="6428926at2759"/>
<comment type="caution">
    <text evidence="3">The sequence shown here is derived from an EMBL/GenBank/DDBJ whole genome shotgun (WGS) entry which is preliminary data.</text>
</comment>
<accession>A0A8T2ITH8</accession>
<dbReference type="InterPro" id="IPR033349">
    <property type="entry name" value="ATRIP"/>
</dbReference>
<evidence type="ECO:0008006" key="5">
    <source>
        <dbReference type="Google" id="ProtNLM"/>
    </source>
</evidence>
<proteinExistence type="predicted"/>
<protein>
    <recommendedName>
        <fullName evidence="5">ATR-interacting protein</fullName>
    </recommendedName>
</protein>
<feature type="compositionally biased region" description="Low complexity" evidence="2">
    <location>
        <begin position="250"/>
        <end position="267"/>
    </location>
</feature>
<dbReference type="GO" id="GO:0006281">
    <property type="term" value="P:DNA repair"/>
    <property type="evidence" value="ECO:0007669"/>
    <property type="project" value="TreeGrafter"/>
</dbReference>
<feature type="region of interest" description="Disordered" evidence="2">
    <location>
        <begin position="250"/>
        <end position="274"/>
    </location>
</feature>